<keyword evidence="4 11" id="KW-0963">Cytoplasm</keyword>
<evidence type="ECO:0000256" key="3">
    <source>
        <dbReference type="ARBA" id="ARBA00022448"/>
    </source>
</evidence>
<comment type="similarity">
    <text evidence="2 11">Belongs to the dynein light intermediate chain family.</text>
</comment>
<evidence type="ECO:0000256" key="1">
    <source>
        <dbReference type="ARBA" id="ARBA00004245"/>
    </source>
</evidence>
<evidence type="ECO:0000256" key="7">
    <source>
        <dbReference type="ARBA" id="ARBA00022840"/>
    </source>
</evidence>
<dbReference type="SUPFAM" id="SSF52540">
    <property type="entry name" value="P-loop containing nucleoside triphosphate hydrolases"/>
    <property type="match status" value="1"/>
</dbReference>
<organism evidence="12 13">
    <name type="scientific">Intoshia linei</name>
    <dbReference type="NCBI Taxonomy" id="1819745"/>
    <lineage>
        <taxon>Eukaryota</taxon>
        <taxon>Metazoa</taxon>
        <taxon>Spiralia</taxon>
        <taxon>Lophotrochozoa</taxon>
        <taxon>Mesozoa</taxon>
        <taxon>Orthonectida</taxon>
        <taxon>Rhopaluridae</taxon>
        <taxon>Intoshia</taxon>
    </lineage>
</organism>
<evidence type="ECO:0000256" key="2">
    <source>
        <dbReference type="ARBA" id="ARBA00006831"/>
    </source>
</evidence>
<evidence type="ECO:0000313" key="12">
    <source>
        <dbReference type="EMBL" id="OAF67834.1"/>
    </source>
</evidence>
<evidence type="ECO:0000256" key="10">
    <source>
        <dbReference type="ARBA" id="ARBA00023212"/>
    </source>
</evidence>
<dbReference type="EMBL" id="LWCA01000564">
    <property type="protein sequence ID" value="OAF67834.1"/>
    <property type="molecule type" value="Genomic_DNA"/>
</dbReference>
<evidence type="ECO:0000256" key="6">
    <source>
        <dbReference type="ARBA" id="ARBA00022741"/>
    </source>
</evidence>
<dbReference type="Pfam" id="PF05783">
    <property type="entry name" value="DLIC"/>
    <property type="match status" value="1"/>
</dbReference>
<accession>A0A177B344</accession>
<sequence length="581" mass="67143">MLNFEQFIVKDSEWSKIIDKYRKKDVIDNVCNIILIGKRFSGKKTILNRFNCSRHSDYNFLMDYSYIDDDGAKLNFYSLHYGPHLKSMMNQCLSTKNGCHSIILPIVPLSQPWLIMDEIKEIIDCVNFYVTEESKSQQFNEMLKNNHLGYLYYCILDLSVFLVTTALYNTKKMFESDATFSGPLTMESRCSIPIIVCITKCDEMDKVEKMYDNDLIIEYIQKNIRELCLKYSTGVIFLSPKTSNSTNCDLLLKYLKRLAGFIKEDEYKISANFYEKDGLFIPFAWDNLENIKICNDQISQYIDLNSNYNEIVSVKNEKSVEQDNIIVDLAHENNQFLKSIKRILQENKHDVSERKVEKETLTGTVHAYEEAKLSSENNSDEPLSVSNDGTLSSFFQSLLFKNGKKQTENVYFWNRFRIRNYIQFPIDKVACIKMEPIPINSYTITACMGSDSIVSGKHVFKIEMSDIKGIKSNQKKISIGFGSFNSIINDKKECKLAGDGIECQTKKINIYLLIEINKDEISFGVNNVYLNNVFENQLSIMNSKKSIESNIIENLPVYLQFSLLSKNGNFQCSMSIHHYSN</sequence>
<gene>
    <name evidence="12" type="ORF">A3Q56_04433</name>
</gene>
<keyword evidence="6 11" id="KW-0547">Nucleotide-binding</keyword>
<dbReference type="InterPro" id="IPR008467">
    <property type="entry name" value="Dynein1_light_intermed_chain"/>
</dbReference>
<dbReference type="GO" id="GO:0007018">
    <property type="term" value="P:microtubule-based movement"/>
    <property type="evidence" value="ECO:0007669"/>
    <property type="project" value="InterPro"/>
</dbReference>
<evidence type="ECO:0000256" key="11">
    <source>
        <dbReference type="RuleBase" id="RU366047"/>
    </source>
</evidence>
<comment type="function">
    <text evidence="11">Acts as one of several non-catalytic accessory components of the cytoplasmic dynein 1 complex that are thought to be involved in linking dynein to cargos and to adapter proteins that regulate dynein function. Cytoplasmic dynein 1 acts as a motor for the intracellular retrograde motility of vesicles and organelles along microtubules. May play a role in binding dynein to membranous organelles or chromosomes.</text>
</comment>
<dbReference type="GO" id="GO:0000226">
    <property type="term" value="P:microtubule cytoskeleton organization"/>
    <property type="evidence" value="ECO:0007669"/>
    <property type="project" value="TreeGrafter"/>
</dbReference>
<reference evidence="12 13" key="1">
    <citation type="submission" date="2016-04" db="EMBL/GenBank/DDBJ databases">
        <title>The genome of Intoshia linei affirms orthonectids as highly simplified spiralians.</title>
        <authorList>
            <person name="Mikhailov K.V."/>
            <person name="Slusarev G.S."/>
            <person name="Nikitin M.A."/>
            <person name="Logacheva M.D."/>
            <person name="Penin A."/>
            <person name="Aleoshin V."/>
            <person name="Panchin Y.V."/>
        </authorList>
    </citation>
    <scope>NUCLEOTIDE SEQUENCE [LARGE SCALE GENOMIC DNA]</scope>
    <source>
        <strain evidence="12">Intl2013</strain>
        <tissue evidence="12">Whole animal</tissue>
    </source>
</reference>
<evidence type="ECO:0000313" key="13">
    <source>
        <dbReference type="Proteomes" id="UP000078046"/>
    </source>
</evidence>
<dbReference type="Proteomes" id="UP000078046">
    <property type="component" value="Unassembled WGS sequence"/>
</dbReference>
<proteinExistence type="inferred from homology"/>
<dbReference type="GO" id="GO:0005874">
    <property type="term" value="C:microtubule"/>
    <property type="evidence" value="ECO:0007669"/>
    <property type="project" value="UniProtKB-KW"/>
</dbReference>
<keyword evidence="10 11" id="KW-0206">Cytoskeleton</keyword>
<dbReference type="PANTHER" id="PTHR12688">
    <property type="entry name" value="DYNEIN LIGHT INTERMEDIATE CHAIN"/>
    <property type="match status" value="1"/>
</dbReference>
<evidence type="ECO:0000256" key="5">
    <source>
        <dbReference type="ARBA" id="ARBA00022701"/>
    </source>
</evidence>
<keyword evidence="9 11" id="KW-0505">Motor protein</keyword>
<keyword evidence="8 11" id="KW-0243">Dynein</keyword>
<dbReference type="GO" id="GO:0005813">
    <property type="term" value="C:centrosome"/>
    <property type="evidence" value="ECO:0007669"/>
    <property type="project" value="TreeGrafter"/>
</dbReference>
<comment type="caution">
    <text evidence="12">The sequence shown here is derived from an EMBL/GenBank/DDBJ whole genome shotgun (WGS) entry which is preliminary data.</text>
</comment>
<evidence type="ECO:0000256" key="8">
    <source>
        <dbReference type="ARBA" id="ARBA00023017"/>
    </source>
</evidence>
<name>A0A177B344_9BILA</name>
<dbReference type="GO" id="GO:0005868">
    <property type="term" value="C:cytoplasmic dynein complex"/>
    <property type="evidence" value="ECO:0007669"/>
    <property type="project" value="UniProtKB-UniRule"/>
</dbReference>
<keyword evidence="3 11" id="KW-0813">Transport</keyword>
<keyword evidence="13" id="KW-1185">Reference proteome</keyword>
<dbReference type="OrthoDB" id="27603at2759"/>
<comment type="subcellular location">
    <subcellularLocation>
        <location evidence="1 11">Cytoplasm</location>
        <location evidence="1 11">Cytoskeleton</location>
    </subcellularLocation>
</comment>
<keyword evidence="7 11" id="KW-0067">ATP-binding</keyword>
<dbReference type="InterPro" id="IPR027417">
    <property type="entry name" value="P-loop_NTPase"/>
</dbReference>
<dbReference type="PANTHER" id="PTHR12688:SF0">
    <property type="entry name" value="DYNEIN LIGHT INTERMEDIATE CHAIN"/>
    <property type="match status" value="1"/>
</dbReference>
<evidence type="ECO:0000256" key="9">
    <source>
        <dbReference type="ARBA" id="ARBA00023175"/>
    </source>
</evidence>
<protein>
    <recommendedName>
        <fullName evidence="11">Dynein light intermediate chain</fullName>
    </recommendedName>
</protein>
<comment type="subunit">
    <text evidence="11">Homodimer. The cytoplasmic dynein 1 complex consists of two catalytic heavy chains (HCs) and a number of non-catalytic subunits presented by intermediate chains (ICs).</text>
</comment>
<keyword evidence="5 11" id="KW-0493">Microtubule</keyword>
<dbReference type="InterPro" id="IPR022780">
    <property type="entry name" value="Dynein_light_int_chain"/>
</dbReference>
<dbReference type="GO" id="GO:0005524">
    <property type="term" value="F:ATP binding"/>
    <property type="evidence" value="ECO:0007669"/>
    <property type="project" value="UniProtKB-KW"/>
</dbReference>
<evidence type="ECO:0000256" key="4">
    <source>
        <dbReference type="ARBA" id="ARBA00022490"/>
    </source>
</evidence>
<dbReference type="GO" id="GO:0045504">
    <property type="term" value="F:dynein heavy chain binding"/>
    <property type="evidence" value="ECO:0007669"/>
    <property type="project" value="TreeGrafter"/>
</dbReference>
<dbReference type="AlphaFoldDB" id="A0A177B344"/>